<dbReference type="SUPFAM" id="SSF109854">
    <property type="entry name" value="DinB/YfiT-like putative metalloenzymes"/>
    <property type="match status" value="1"/>
</dbReference>
<dbReference type="Gene3D" id="1.20.120.450">
    <property type="entry name" value="dinb family like domain"/>
    <property type="match status" value="1"/>
</dbReference>
<reference evidence="2 3" key="1">
    <citation type="submission" date="2020-08" db="EMBL/GenBank/DDBJ databases">
        <title>Genomic Encyclopedia of Type Strains, Phase IV (KMG-IV): sequencing the most valuable type-strain genomes for metagenomic binning, comparative biology and taxonomic classification.</title>
        <authorList>
            <person name="Goeker M."/>
        </authorList>
    </citation>
    <scope>NUCLEOTIDE SEQUENCE [LARGE SCALE GENOMIC DNA]</scope>
    <source>
        <strain evidence="2 3">DSM 29007</strain>
    </source>
</reference>
<proteinExistence type="predicted"/>
<organism evidence="2 3">
    <name type="scientific">Longimicrobium terrae</name>
    <dbReference type="NCBI Taxonomy" id="1639882"/>
    <lineage>
        <taxon>Bacteria</taxon>
        <taxon>Pseudomonadati</taxon>
        <taxon>Gemmatimonadota</taxon>
        <taxon>Longimicrobiia</taxon>
        <taxon>Longimicrobiales</taxon>
        <taxon>Longimicrobiaceae</taxon>
        <taxon>Longimicrobium</taxon>
    </lineage>
</organism>
<dbReference type="Pfam" id="PF12867">
    <property type="entry name" value="DinB_2"/>
    <property type="match status" value="1"/>
</dbReference>
<gene>
    <name evidence="2" type="ORF">HNQ61_001347</name>
</gene>
<feature type="domain" description="DinB-like" evidence="1">
    <location>
        <begin position="18"/>
        <end position="178"/>
    </location>
</feature>
<protein>
    <recommendedName>
        <fullName evidence="1">DinB-like domain-containing protein</fullName>
    </recommendedName>
</protein>
<dbReference type="InterPro" id="IPR024775">
    <property type="entry name" value="DinB-like"/>
</dbReference>
<sequence>MQSGTSSERSGLAKRFGEVEREVADFFSSLRDDEFVHRVNDAWTPAEHLHHLNIGVSAVAKALGYPKLLPRVLFGRARGPSRTFEAVRDTYRGLLAGGGGATGAYVPPRDDPAAAQVPAHREALLARWGRVNARLVAAAESWTDAHLDRIRLPHPILGKLTVREMLFFTLYHNTHHVAAAKRRLDRFRSET</sequence>
<dbReference type="EMBL" id="JACHIA010000003">
    <property type="protein sequence ID" value="MBB6069730.1"/>
    <property type="molecule type" value="Genomic_DNA"/>
</dbReference>
<accession>A0A841GRG8</accession>
<evidence type="ECO:0000313" key="2">
    <source>
        <dbReference type="EMBL" id="MBB6069730.1"/>
    </source>
</evidence>
<evidence type="ECO:0000259" key="1">
    <source>
        <dbReference type="Pfam" id="PF12867"/>
    </source>
</evidence>
<name>A0A841GRG8_9BACT</name>
<keyword evidence="3" id="KW-1185">Reference proteome</keyword>
<dbReference type="InterPro" id="IPR034660">
    <property type="entry name" value="DinB/YfiT-like"/>
</dbReference>
<dbReference type="RefSeq" id="WP_170036152.1">
    <property type="nucleotide sequence ID" value="NZ_JABDTL010000002.1"/>
</dbReference>
<dbReference type="AlphaFoldDB" id="A0A841GRG8"/>
<dbReference type="Proteomes" id="UP000582837">
    <property type="component" value="Unassembled WGS sequence"/>
</dbReference>
<comment type="caution">
    <text evidence="2">The sequence shown here is derived from an EMBL/GenBank/DDBJ whole genome shotgun (WGS) entry which is preliminary data.</text>
</comment>
<evidence type="ECO:0000313" key="3">
    <source>
        <dbReference type="Proteomes" id="UP000582837"/>
    </source>
</evidence>